<evidence type="ECO:0000256" key="2">
    <source>
        <dbReference type="ARBA" id="ARBA00022448"/>
    </source>
</evidence>
<dbReference type="Pfam" id="PF00497">
    <property type="entry name" value="SBP_bac_3"/>
    <property type="match status" value="1"/>
</dbReference>
<dbReference type="EMBL" id="CP060724">
    <property type="protein sequence ID" value="QNN75697.1"/>
    <property type="molecule type" value="Genomic_DNA"/>
</dbReference>
<accession>A0A7G9T6H2</accession>
<gene>
    <name evidence="7" type="ORF">H9L19_02170</name>
</gene>
<feature type="domain" description="Ionotropic glutamate receptor C-terminal" evidence="6">
    <location>
        <begin position="43"/>
        <end position="265"/>
    </location>
</feature>
<keyword evidence="8" id="KW-1185">Reference proteome</keyword>
<dbReference type="KEGG" id="wdi:H9L19_02170"/>
<evidence type="ECO:0000313" key="7">
    <source>
        <dbReference type="EMBL" id="QNN75697.1"/>
    </source>
</evidence>
<evidence type="ECO:0000313" key="8">
    <source>
        <dbReference type="Proteomes" id="UP000515800"/>
    </source>
</evidence>
<dbReference type="InterPro" id="IPR051455">
    <property type="entry name" value="Bact_solute-bind_prot3"/>
</dbReference>
<dbReference type="CDD" id="cd13690">
    <property type="entry name" value="PBP2_GluB"/>
    <property type="match status" value="1"/>
</dbReference>
<evidence type="ECO:0000256" key="3">
    <source>
        <dbReference type="ARBA" id="ARBA00022729"/>
    </source>
</evidence>
<dbReference type="GO" id="GO:0005576">
    <property type="term" value="C:extracellular region"/>
    <property type="evidence" value="ECO:0007669"/>
    <property type="project" value="TreeGrafter"/>
</dbReference>
<sequence length="276" mass="30081">MKNKIQVMLTILLGLMLFNINQPAVHAAKKDNAVINQIERTHVMRWGTKADTRLMGLMDIRSGKIEGFDVDMAKAITKKVDPKAKAEFTQVTSGTRIPLLKNGNIDAIIATMSINPERAKVVDFSKPYFLAGQSLLVEKRSTIKNIQDVNHKGVTVVGVAGSTSVQVISKMAPKADVLALPDYATALSALKAKQGDVLTTDSGIIAGMAEEDHTLKMVGGTFTNEPYGIAIAKDNPKLVKKINHAIDTLHQDGTYAKLIKKWFGNVPGMDWKEMAK</sequence>
<dbReference type="GO" id="GO:0030288">
    <property type="term" value="C:outer membrane-bounded periplasmic space"/>
    <property type="evidence" value="ECO:0007669"/>
    <property type="project" value="TreeGrafter"/>
</dbReference>
<dbReference type="SUPFAM" id="SSF53850">
    <property type="entry name" value="Periplasmic binding protein-like II"/>
    <property type="match status" value="1"/>
</dbReference>
<keyword evidence="3 4" id="KW-0732">Signal</keyword>
<reference evidence="7 8" key="1">
    <citation type="submission" date="2020-08" db="EMBL/GenBank/DDBJ databases">
        <title>Genome sequence of Weissella diestrammenae KACC 16890T.</title>
        <authorList>
            <person name="Hyun D.-W."/>
            <person name="Bae J.-W."/>
        </authorList>
    </citation>
    <scope>NUCLEOTIDE SEQUENCE [LARGE SCALE GENOMIC DNA]</scope>
    <source>
        <strain evidence="7 8">KACC 16890</strain>
    </source>
</reference>
<dbReference type="Proteomes" id="UP000515800">
    <property type="component" value="Chromosome"/>
</dbReference>
<dbReference type="PANTHER" id="PTHR30085:SF6">
    <property type="entry name" value="ABC TRANSPORTER GLUTAMINE-BINDING PROTEIN GLNH"/>
    <property type="match status" value="1"/>
</dbReference>
<evidence type="ECO:0000256" key="1">
    <source>
        <dbReference type="ARBA" id="ARBA00010333"/>
    </source>
</evidence>
<feature type="chain" id="PRO_5028910324" evidence="4">
    <location>
        <begin position="28"/>
        <end position="276"/>
    </location>
</feature>
<keyword evidence="2" id="KW-0813">Transport</keyword>
<feature type="domain" description="Solute-binding protein family 3/N-terminal" evidence="5">
    <location>
        <begin position="43"/>
        <end position="266"/>
    </location>
</feature>
<feature type="signal peptide" evidence="4">
    <location>
        <begin position="1"/>
        <end position="27"/>
    </location>
</feature>
<dbReference type="InterPro" id="IPR001320">
    <property type="entry name" value="Iontro_rcpt_C"/>
</dbReference>
<proteinExistence type="inferred from homology"/>
<dbReference type="PANTHER" id="PTHR30085">
    <property type="entry name" value="AMINO ACID ABC TRANSPORTER PERMEASE"/>
    <property type="match status" value="1"/>
</dbReference>
<dbReference type="RefSeq" id="WP_187529529.1">
    <property type="nucleotide sequence ID" value="NZ_CP060724.1"/>
</dbReference>
<dbReference type="GO" id="GO:0006865">
    <property type="term" value="P:amino acid transport"/>
    <property type="evidence" value="ECO:0007669"/>
    <property type="project" value="TreeGrafter"/>
</dbReference>
<evidence type="ECO:0000259" key="5">
    <source>
        <dbReference type="SMART" id="SM00062"/>
    </source>
</evidence>
<dbReference type="AlphaFoldDB" id="A0A7G9T6H2"/>
<dbReference type="GO" id="GO:0015276">
    <property type="term" value="F:ligand-gated monoatomic ion channel activity"/>
    <property type="evidence" value="ECO:0007669"/>
    <property type="project" value="InterPro"/>
</dbReference>
<dbReference type="Gene3D" id="3.40.190.10">
    <property type="entry name" value="Periplasmic binding protein-like II"/>
    <property type="match status" value="2"/>
</dbReference>
<organism evidence="7 8">
    <name type="scientific">Weissella diestrammenae</name>
    <dbReference type="NCBI Taxonomy" id="1162633"/>
    <lineage>
        <taxon>Bacteria</taxon>
        <taxon>Bacillati</taxon>
        <taxon>Bacillota</taxon>
        <taxon>Bacilli</taxon>
        <taxon>Lactobacillales</taxon>
        <taxon>Lactobacillaceae</taxon>
        <taxon>Weissella</taxon>
    </lineage>
</organism>
<evidence type="ECO:0000256" key="4">
    <source>
        <dbReference type="SAM" id="SignalP"/>
    </source>
</evidence>
<dbReference type="SMART" id="SM00062">
    <property type="entry name" value="PBPb"/>
    <property type="match status" value="1"/>
</dbReference>
<comment type="similarity">
    <text evidence="1">Belongs to the bacterial solute-binding protein 3 family.</text>
</comment>
<name>A0A7G9T6H2_9LACO</name>
<dbReference type="SMART" id="SM00079">
    <property type="entry name" value="PBPe"/>
    <property type="match status" value="1"/>
</dbReference>
<dbReference type="InterPro" id="IPR001638">
    <property type="entry name" value="Solute-binding_3/MltF_N"/>
</dbReference>
<evidence type="ECO:0000259" key="6">
    <source>
        <dbReference type="SMART" id="SM00079"/>
    </source>
</evidence>
<protein>
    <submittedName>
        <fullName evidence="7">Glutamate ABC transporter substrate-binding protein</fullName>
    </submittedName>
</protein>
<dbReference type="GO" id="GO:0016020">
    <property type="term" value="C:membrane"/>
    <property type="evidence" value="ECO:0007669"/>
    <property type="project" value="InterPro"/>
</dbReference>